<protein>
    <submittedName>
        <fullName evidence="3">NADH dehydrogenase subunit J</fullName>
    </submittedName>
</protein>
<name>A0A5H2XPM2_PRUDU</name>
<reference evidence="3" key="1">
    <citation type="journal article" date="2019" name="Science">
        <title>Mutation of a bHLH transcription factor allowed almond domestication.</title>
        <authorList>
            <person name="Sanchez-Perez R."/>
            <person name="Pavan S."/>
            <person name="Mazzeo R."/>
            <person name="Moldovan C."/>
            <person name="Aiese Cigliano R."/>
            <person name="Del Cueto J."/>
            <person name="Ricciardi F."/>
            <person name="Lotti C."/>
            <person name="Ricciardi L."/>
            <person name="Dicenta F."/>
            <person name="Lopez-Marques R.L."/>
            <person name="Lindberg Moller B."/>
        </authorList>
    </citation>
    <scope>NUCLEOTIDE SEQUENCE</scope>
</reference>
<dbReference type="EMBL" id="AP021752">
    <property type="protein sequence ID" value="BBN70092.1"/>
    <property type="molecule type" value="Genomic_DNA"/>
</dbReference>
<dbReference type="AlphaFoldDB" id="A0A5H2XPM2"/>
<evidence type="ECO:0000313" key="3">
    <source>
        <dbReference type="EMBL" id="BBN69937.1"/>
    </source>
</evidence>
<dbReference type="EMBL" id="AP021601">
    <property type="protein sequence ID" value="BBN69937.1"/>
    <property type="molecule type" value="Genomic_DNA"/>
</dbReference>
<sequence>MAPGGLLASVYHLTRIEYGIDQPEEILFRMSRANRMKLKEFRIMNYVPRTSLRWAIESKIGGNAEI</sequence>
<organism evidence="3">
    <name type="scientific">Prunus dulcis</name>
    <name type="common">Almond</name>
    <name type="synonym">Amygdalus dulcis</name>
    <dbReference type="NCBI Taxonomy" id="3755"/>
    <lineage>
        <taxon>Eukaryota</taxon>
        <taxon>Viridiplantae</taxon>
        <taxon>Streptophyta</taxon>
        <taxon>Embryophyta</taxon>
        <taxon>Tracheophyta</taxon>
        <taxon>Spermatophyta</taxon>
        <taxon>Magnoliopsida</taxon>
        <taxon>eudicotyledons</taxon>
        <taxon>Gunneridae</taxon>
        <taxon>Pentapetalae</taxon>
        <taxon>rosids</taxon>
        <taxon>fabids</taxon>
        <taxon>Rosales</taxon>
        <taxon>Rosaceae</taxon>
        <taxon>Amygdaloideae</taxon>
        <taxon>Amygdaleae</taxon>
        <taxon>Prunus</taxon>
    </lineage>
</organism>
<dbReference type="EMBL" id="AP021763">
    <property type="protein sequence ID" value="BBN70102.1"/>
    <property type="molecule type" value="Genomic_DNA"/>
</dbReference>
<evidence type="ECO:0000313" key="2">
    <source>
        <dbReference type="EMBL" id="BBN69377.1"/>
    </source>
</evidence>
<accession>A0A5H2XPM2</accession>
<evidence type="ECO:0000313" key="5">
    <source>
        <dbReference type="EMBL" id="BBN70102.1"/>
    </source>
</evidence>
<proteinExistence type="predicted"/>
<gene>
    <name evidence="3" type="ORF">Prudu_1264S000300</name>
    <name evidence="4" type="ORF">Prudu_1415S000200</name>
    <name evidence="5" type="ORF">Prudu_1426S000200</name>
    <name evidence="1" type="ORF">Prudu_498S000500</name>
    <name evidence="2" type="ORF">Prudu_913S000500</name>
</gene>
<dbReference type="EMBL" id="AP021250">
    <property type="protein sequence ID" value="BBN69377.1"/>
    <property type="molecule type" value="Genomic_DNA"/>
</dbReference>
<evidence type="ECO:0000313" key="4">
    <source>
        <dbReference type="EMBL" id="BBN70092.1"/>
    </source>
</evidence>
<evidence type="ECO:0000313" key="1">
    <source>
        <dbReference type="EMBL" id="BBN68610.1"/>
    </source>
</evidence>
<dbReference type="EMBL" id="AP020835">
    <property type="protein sequence ID" value="BBN68610.1"/>
    <property type="molecule type" value="Genomic_DNA"/>
</dbReference>